<feature type="domain" description="Protein kinase" evidence="12">
    <location>
        <begin position="1"/>
        <end position="68"/>
    </location>
</feature>
<evidence type="ECO:0000256" key="10">
    <source>
        <dbReference type="ARBA" id="ARBA00047899"/>
    </source>
</evidence>
<keyword evidence="6" id="KW-0418">Kinase</keyword>
<dbReference type="Gene3D" id="3.30.200.20">
    <property type="entry name" value="Phosphorylase Kinase, domain 1"/>
    <property type="match status" value="1"/>
</dbReference>
<dbReference type="InterPro" id="IPR011009">
    <property type="entry name" value="Kinase-like_dom_sf"/>
</dbReference>
<proteinExistence type="predicted"/>
<keyword evidence="3" id="KW-0808">Transferase</keyword>
<protein>
    <recommendedName>
        <fullName evidence="1">non-specific serine/threonine protein kinase</fullName>
        <ecNumber evidence="1">2.7.11.1</ecNumber>
    </recommendedName>
</protein>
<dbReference type="PROSITE" id="PS50011">
    <property type="entry name" value="PROTEIN_KINASE_DOM"/>
    <property type="match status" value="1"/>
</dbReference>
<reference evidence="13" key="1">
    <citation type="submission" date="2023-10" db="EMBL/GenBank/DDBJ databases">
        <title>Genome assembly of Pristionchus species.</title>
        <authorList>
            <person name="Yoshida K."/>
            <person name="Sommer R.J."/>
        </authorList>
    </citation>
    <scope>NUCLEOTIDE SEQUENCE</scope>
    <source>
        <strain evidence="13">RS5133</strain>
    </source>
</reference>
<keyword evidence="2" id="KW-0723">Serine/threonine-protein kinase</keyword>
<evidence type="ECO:0000313" key="14">
    <source>
        <dbReference type="Proteomes" id="UP001432322"/>
    </source>
</evidence>
<comment type="caution">
    <text evidence="13">The sequence shown here is derived from an EMBL/GenBank/DDBJ whole genome shotgun (WGS) entry which is preliminary data.</text>
</comment>
<dbReference type="GO" id="GO:0005634">
    <property type="term" value="C:nucleus"/>
    <property type="evidence" value="ECO:0007669"/>
    <property type="project" value="TreeGrafter"/>
</dbReference>
<dbReference type="InterPro" id="IPR050339">
    <property type="entry name" value="CC_SR_Kinase"/>
</dbReference>
<keyword evidence="9" id="KW-0131">Cell cycle</keyword>
<dbReference type="GO" id="GO:0051321">
    <property type="term" value="P:meiotic cell cycle"/>
    <property type="evidence" value="ECO:0007669"/>
    <property type="project" value="TreeGrafter"/>
</dbReference>
<name>A0AAV5UW01_9BILA</name>
<keyword evidence="8" id="KW-0460">Magnesium</keyword>
<evidence type="ECO:0000256" key="6">
    <source>
        <dbReference type="ARBA" id="ARBA00022777"/>
    </source>
</evidence>
<comment type="catalytic activity">
    <reaction evidence="10">
        <text>L-threonyl-[protein] + ATP = O-phospho-L-threonyl-[protein] + ADP + H(+)</text>
        <dbReference type="Rhea" id="RHEA:46608"/>
        <dbReference type="Rhea" id="RHEA-COMP:11060"/>
        <dbReference type="Rhea" id="RHEA-COMP:11605"/>
        <dbReference type="ChEBI" id="CHEBI:15378"/>
        <dbReference type="ChEBI" id="CHEBI:30013"/>
        <dbReference type="ChEBI" id="CHEBI:30616"/>
        <dbReference type="ChEBI" id="CHEBI:61977"/>
        <dbReference type="ChEBI" id="CHEBI:456216"/>
        <dbReference type="EC" id="2.7.11.1"/>
    </reaction>
</comment>
<evidence type="ECO:0000256" key="4">
    <source>
        <dbReference type="ARBA" id="ARBA00022723"/>
    </source>
</evidence>
<feature type="non-terminal residue" evidence="13">
    <location>
        <position position="1"/>
    </location>
</feature>
<evidence type="ECO:0000259" key="12">
    <source>
        <dbReference type="PROSITE" id="PS50011"/>
    </source>
</evidence>
<evidence type="ECO:0000256" key="1">
    <source>
        <dbReference type="ARBA" id="ARBA00012513"/>
    </source>
</evidence>
<keyword evidence="7" id="KW-0067">ATP-binding</keyword>
<dbReference type="EC" id="2.7.11.1" evidence="1"/>
<dbReference type="Proteomes" id="UP001432322">
    <property type="component" value="Unassembled WGS sequence"/>
</dbReference>
<dbReference type="GO" id="GO:0005737">
    <property type="term" value="C:cytoplasm"/>
    <property type="evidence" value="ECO:0007669"/>
    <property type="project" value="TreeGrafter"/>
</dbReference>
<evidence type="ECO:0000256" key="2">
    <source>
        <dbReference type="ARBA" id="ARBA00022527"/>
    </source>
</evidence>
<dbReference type="PANTHER" id="PTHR11042">
    <property type="entry name" value="EUKARYOTIC TRANSLATION INITIATION FACTOR 2-ALPHA KINASE EIF2-ALPHA KINASE -RELATED"/>
    <property type="match status" value="1"/>
</dbReference>
<dbReference type="GO" id="GO:0004674">
    <property type="term" value="F:protein serine/threonine kinase activity"/>
    <property type="evidence" value="ECO:0007669"/>
    <property type="project" value="UniProtKB-KW"/>
</dbReference>
<organism evidence="13 14">
    <name type="scientific">Pristionchus fissidentatus</name>
    <dbReference type="NCBI Taxonomy" id="1538716"/>
    <lineage>
        <taxon>Eukaryota</taxon>
        <taxon>Metazoa</taxon>
        <taxon>Ecdysozoa</taxon>
        <taxon>Nematoda</taxon>
        <taxon>Chromadorea</taxon>
        <taxon>Rhabditida</taxon>
        <taxon>Rhabditina</taxon>
        <taxon>Diplogasteromorpha</taxon>
        <taxon>Diplogasteroidea</taxon>
        <taxon>Neodiplogasteridae</taxon>
        <taxon>Pristionchus</taxon>
    </lineage>
</organism>
<keyword evidence="5" id="KW-0547">Nucleotide-binding</keyword>
<dbReference type="InterPro" id="IPR000719">
    <property type="entry name" value="Prot_kinase_dom"/>
</dbReference>
<dbReference type="AlphaFoldDB" id="A0AAV5UW01"/>
<dbReference type="GO" id="GO:0005524">
    <property type="term" value="F:ATP binding"/>
    <property type="evidence" value="ECO:0007669"/>
    <property type="project" value="UniProtKB-KW"/>
</dbReference>
<evidence type="ECO:0000256" key="5">
    <source>
        <dbReference type="ARBA" id="ARBA00022741"/>
    </source>
</evidence>
<evidence type="ECO:0000256" key="8">
    <source>
        <dbReference type="ARBA" id="ARBA00022842"/>
    </source>
</evidence>
<keyword evidence="4" id="KW-0479">Metal-binding</keyword>
<evidence type="ECO:0000256" key="9">
    <source>
        <dbReference type="ARBA" id="ARBA00023306"/>
    </source>
</evidence>
<dbReference type="EMBL" id="BTSY01000001">
    <property type="protein sequence ID" value="GMT11446.1"/>
    <property type="molecule type" value="Genomic_DNA"/>
</dbReference>
<dbReference type="GO" id="GO:0110031">
    <property type="term" value="P:negative regulation of G2/MI transition of meiotic cell cycle"/>
    <property type="evidence" value="ECO:0007669"/>
    <property type="project" value="TreeGrafter"/>
</dbReference>
<dbReference type="SUPFAM" id="SSF56112">
    <property type="entry name" value="Protein kinase-like (PK-like)"/>
    <property type="match status" value="1"/>
</dbReference>
<comment type="catalytic activity">
    <reaction evidence="11">
        <text>L-seryl-[protein] + ATP = O-phospho-L-seryl-[protein] + ADP + H(+)</text>
        <dbReference type="Rhea" id="RHEA:17989"/>
        <dbReference type="Rhea" id="RHEA-COMP:9863"/>
        <dbReference type="Rhea" id="RHEA-COMP:11604"/>
        <dbReference type="ChEBI" id="CHEBI:15378"/>
        <dbReference type="ChEBI" id="CHEBI:29999"/>
        <dbReference type="ChEBI" id="CHEBI:30616"/>
        <dbReference type="ChEBI" id="CHEBI:83421"/>
        <dbReference type="ChEBI" id="CHEBI:456216"/>
        <dbReference type="EC" id="2.7.11.1"/>
    </reaction>
</comment>
<dbReference type="PANTHER" id="PTHR11042:SF183">
    <property type="entry name" value="MEMBRANE-ASSOCIATED TYROSINE- AND THREONINE-SPECIFIC CDC2-INHIBITORY KINASE"/>
    <property type="match status" value="1"/>
</dbReference>
<evidence type="ECO:0000256" key="3">
    <source>
        <dbReference type="ARBA" id="ARBA00022679"/>
    </source>
</evidence>
<keyword evidence="14" id="KW-1185">Reference proteome</keyword>
<evidence type="ECO:0000256" key="7">
    <source>
        <dbReference type="ARBA" id="ARBA00022840"/>
    </source>
</evidence>
<evidence type="ECO:0000256" key="11">
    <source>
        <dbReference type="ARBA" id="ARBA00048679"/>
    </source>
</evidence>
<dbReference type="GO" id="GO:0046872">
    <property type="term" value="F:metal ion binding"/>
    <property type="evidence" value="ECO:0007669"/>
    <property type="project" value="UniProtKB-KW"/>
</dbReference>
<accession>A0AAV5UW01</accession>
<gene>
    <name evidence="13" type="ORF">PFISCL1PPCAC_2743</name>
</gene>
<sequence length="68" mass="8190">EVDPLKERSGLNYNKINLEEVRVHKMIPSHPHIAQFYQSWKENKSLYIQMELCDNSLTGFWEEKIRLD</sequence>
<feature type="non-terminal residue" evidence="13">
    <location>
        <position position="68"/>
    </location>
</feature>
<evidence type="ECO:0000313" key="13">
    <source>
        <dbReference type="EMBL" id="GMT11446.1"/>
    </source>
</evidence>